<evidence type="ECO:0000259" key="4">
    <source>
        <dbReference type="Pfam" id="PF25989"/>
    </source>
</evidence>
<dbReference type="PANTHER" id="PTHR30469">
    <property type="entry name" value="MULTIDRUG RESISTANCE PROTEIN MDTA"/>
    <property type="match status" value="1"/>
</dbReference>
<evidence type="ECO:0000313" key="5">
    <source>
        <dbReference type="EMBL" id="MFC4306516.1"/>
    </source>
</evidence>
<name>A0ABV8SGS4_9BACL</name>
<gene>
    <name evidence="5" type="ORF">ACFO1S_24145</name>
</gene>
<dbReference type="InterPro" id="IPR006143">
    <property type="entry name" value="RND_pump_MFP"/>
</dbReference>
<feature type="signal peptide" evidence="3">
    <location>
        <begin position="1"/>
        <end position="35"/>
    </location>
</feature>
<dbReference type="Pfam" id="PF25989">
    <property type="entry name" value="YknX_C"/>
    <property type="match status" value="1"/>
</dbReference>
<dbReference type="EMBL" id="JBHSED010000065">
    <property type="protein sequence ID" value="MFC4306516.1"/>
    <property type="molecule type" value="Genomic_DNA"/>
</dbReference>
<dbReference type="SUPFAM" id="SSF111369">
    <property type="entry name" value="HlyD-like secretion proteins"/>
    <property type="match status" value="1"/>
</dbReference>
<feature type="domain" description="YknX-like C-terminal permuted SH3-like" evidence="4">
    <location>
        <begin position="328"/>
        <end position="395"/>
    </location>
</feature>
<feature type="chain" id="PRO_5047381682" evidence="3">
    <location>
        <begin position="36"/>
        <end position="397"/>
    </location>
</feature>
<dbReference type="Gene3D" id="2.40.420.20">
    <property type="match status" value="1"/>
</dbReference>
<evidence type="ECO:0000313" key="6">
    <source>
        <dbReference type="Proteomes" id="UP001595755"/>
    </source>
</evidence>
<keyword evidence="3" id="KW-0732">Signal</keyword>
<dbReference type="Gene3D" id="2.40.30.170">
    <property type="match status" value="1"/>
</dbReference>
<dbReference type="RefSeq" id="WP_204602514.1">
    <property type="nucleotide sequence ID" value="NZ_JBHSED010000065.1"/>
</dbReference>
<keyword evidence="6" id="KW-1185">Reference proteome</keyword>
<evidence type="ECO:0000256" key="1">
    <source>
        <dbReference type="ARBA" id="ARBA00009477"/>
    </source>
</evidence>
<comment type="caution">
    <text evidence="5">The sequence shown here is derived from an EMBL/GenBank/DDBJ whole genome shotgun (WGS) entry which is preliminary data.</text>
</comment>
<dbReference type="Proteomes" id="UP001595755">
    <property type="component" value="Unassembled WGS sequence"/>
</dbReference>
<feature type="coiled-coil region" evidence="2">
    <location>
        <begin position="101"/>
        <end position="208"/>
    </location>
</feature>
<dbReference type="Gene3D" id="2.40.50.100">
    <property type="match status" value="1"/>
</dbReference>
<dbReference type="Gene3D" id="1.10.287.470">
    <property type="entry name" value="Helix hairpin bin"/>
    <property type="match status" value="1"/>
</dbReference>
<protein>
    <submittedName>
        <fullName evidence="5">Efflux RND transporter periplasmic adaptor subunit</fullName>
    </submittedName>
</protein>
<evidence type="ECO:0000256" key="3">
    <source>
        <dbReference type="SAM" id="SignalP"/>
    </source>
</evidence>
<accession>A0ABV8SGS4</accession>
<keyword evidence="2" id="KW-0175">Coiled coil</keyword>
<proteinExistence type="inferred from homology"/>
<dbReference type="PROSITE" id="PS51257">
    <property type="entry name" value="PROKAR_LIPOPROTEIN"/>
    <property type="match status" value="1"/>
</dbReference>
<evidence type="ECO:0000256" key="2">
    <source>
        <dbReference type="SAM" id="Coils"/>
    </source>
</evidence>
<dbReference type="InterPro" id="IPR058637">
    <property type="entry name" value="YknX-like_C"/>
</dbReference>
<dbReference type="PANTHER" id="PTHR30469:SF33">
    <property type="entry name" value="SLR1207 PROTEIN"/>
    <property type="match status" value="1"/>
</dbReference>
<organism evidence="5 6">
    <name type="scientific">Cohnella boryungensis</name>
    <dbReference type="NCBI Taxonomy" id="768479"/>
    <lineage>
        <taxon>Bacteria</taxon>
        <taxon>Bacillati</taxon>
        <taxon>Bacillota</taxon>
        <taxon>Bacilli</taxon>
        <taxon>Bacillales</taxon>
        <taxon>Paenibacillaceae</taxon>
        <taxon>Cohnella</taxon>
    </lineage>
</organism>
<reference evidence="6" key="1">
    <citation type="journal article" date="2019" name="Int. J. Syst. Evol. Microbiol.">
        <title>The Global Catalogue of Microorganisms (GCM) 10K type strain sequencing project: providing services to taxonomists for standard genome sequencing and annotation.</title>
        <authorList>
            <consortium name="The Broad Institute Genomics Platform"/>
            <consortium name="The Broad Institute Genome Sequencing Center for Infectious Disease"/>
            <person name="Wu L."/>
            <person name="Ma J."/>
        </authorList>
    </citation>
    <scope>NUCLEOTIDE SEQUENCE [LARGE SCALE GENOMIC DNA]</scope>
    <source>
        <strain evidence="6">CGMCC 4.1641</strain>
    </source>
</reference>
<sequence>MKTRLQRQAARGRTMTVAQLLLCAALIAGCSAANTQTGEPAEPSKPTLKIEEVGKASMGNPREQIAEIAPSMKSDIYSESGGILLKLNKRNGERVQAGDVIAEFESKSARIERERAEATLKSAQSSLAASSADLTASRLQLTNTVKKLEAQLKAQTMEGAEEEALEETKRNLQAATKQLSAANGNAGIAALEAQVEAARLSLEQVNSAWNGGKLIAPANGVLTDVKATEGMTIQAGSPFGIVQSTAKVKLKAWLSETAVELVRGKKELVFTASDDGAARKAKVLHLAEVPDAATRLYALELESDNADRALKPTERVQLQLTTKEEENVVAVPSLSIIREGRATFVFVASGSKAEKREVKLGRVNGPFQEVIQGVSAGERLIVSGQHSLADGQTIEAG</sequence>
<comment type="similarity">
    <text evidence="1">Belongs to the membrane fusion protein (MFP) (TC 8.A.1) family.</text>
</comment>
<dbReference type="NCBIfam" id="TIGR01730">
    <property type="entry name" value="RND_mfp"/>
    <property type="match status" value="1"/>
</dbReference>